<organism evidence="4 5">
    <name type="scientific">Artemia franciscana</name>
    <name type="common">Brine shrimp</name>
    <name type="synonym">Artemia sanfranciscana</name>
    <dbReference type="NCBI Taxonomy" id="6661"/>
    <lineage>
        <taxon>Eukaryota</taxon>
        <taxon>Metazoa</taxon>
        <taxon>Ecdysozoa</taxon>
        <taxon>Arthropoda</taxon>
        <taxon>Crustacea</taxon>
        <taxon>Branchiopoda</taxon>
        <taxon>Anostraca</taxon>
        <taxon>Artemiidae</taxon>
        <taxon>Artemia</taxon>
    </lineage>
</organism>
<proteinExistence type="inferred from homology"/>
<protein>
    <recommendedName>
        <fullName evidence="6">Luc7-like protein 3</fullName>
    </recommendedName>
</protein>
<dbReference type="EMBL" id="JAVRJZ010000016">
    <property type="protein sequence ID" value="KAK2711589.1"/>
    <property type="molecule type" value="Genomic_DNA"/>
</dbReference>
<feature type="coiled-coil region" evidence="2">
    <location>
        <begin position="154"/>
        <end position="181"/>
    </location>
</feature>
<sequence>MVSMAAQLLDELMGRHRNTLPNENSKEPSYHDPDVCKHYTSVFCPHDLFTNTKADLGVCGKVHDDMVREKYQKDASAVTREQFEDDFIRYARQILGEVDKRIVKGKQRLQTQFPEKGSNDREGCEEKVVLLTDKINHLIEEAEKEGCEGNIEQAQGLLKLCDQLKEERDQFRKQLDGTAQNYQGVDPFAQEKQMEICTVCGAFLIIGDAQSRLDDHLQGKMHVGYTRLRSAIDEILLIEKTREFQQKAYVAFVDFKAAFDSIDRQSLWLILKTTGLPVKYCNLFERLHEGTESCVQVNGRRSSSFKINIGLERRSVKSGRKNERTVETTKKKERSEELKWRKNAQKETENPSAKEIARDQEKDMIVTVEDIVEAIEVAMEAAEMTTVDMTEDHIDQEVTMTEEIEGVKNVIGGDMEIGIGGIHNKNNYS</sequence>
<keyword evidence="5" id="KW-1185">Reference proteome</keyword>
<accession>A0AA88HJQ7</accession>
<evidence type="ECO:0000313" key="5">
    <source>
        <dbReference type="Proteomes" id="UP001187531"/>
    </source>
</evidence>
<dbReference type="GO" id="GO:0005685">
    <property type="term" value="C:U1 snRNP"/>
    <property type="evidence" value="ECO:0007669"/>
    <property type="project" value="InterPro"/>
</dbReference>
<dbReference type="AlphaFoldDB" id="A0AA88HJQ7"/>
<evidence type="ECO:0008006" key="6">
    <source>
        <dbReference type="Google" id="ProtNLM"/>
    </source>
</evidence>
<dbReference type="Proteomes" id="UP001187531">
    <property type="component" value="Unassembled WGS sequence"/>
</dbReference>
<dbReference type="GO" id="GO:0006376">
    <property type="term" value="P:mRNA splice site recognition"/>
    <property type="evidence" value="ECO:0007669"/>
    <property type="project" value="InterPro"/>
</dbReference>
<evidence type="ECO:0000256" key="1">
    <source>
        <dbReference type="ARBA" id="ARBA00005655"/>
    </source>
</evidence>
<evidence type="ECO:0000313" key="4">
    <source>
        <dbReference type="EMBL" id="KAK2711589.1"/>
    </source>
</evidence>
<feature type="region of interest" description="Disordered" evidence="3">
    <location>
        <begin position="316"/>
        <end position="360"/>
    </location>
</feature>
<dbReference type="GO" id="GO:0003729">
    <property type="term" value="F:mRNA binding"/>
    <property type="evidence" value="ECO:0007669"/>
    <property type="project" value="InterPro"/>
</dbReference>
<gene>
    <name evidence="4" type="ORF">QYM36_012664</name>
</gene>
<evidence type="ECO:0000256" key="3">
    <source>
        <dbReference type="SAM" id="MobiDB-lite"/>
    </source>
</evidence>
<comment type="similarity">
    <text evidence="1">Belongs to the Luc7 family.</text>
</comment>
<dbReference type="Pfam" id="PF03194">
    <property type="entry name" value="LUC7"/>
    <property type="match status" value="1"/>
</dbReference>
<comment type="caution">
    <text evidence="4">The sequence shown here is derived from an EMBL/GenBank/DDBJ whole genome shotgun (WGS) entry which is preliminary data.</text>
</comment>
<reference evidence="4" key="1">
    <citation type="submission" date="2023-07" db="EMBL/GenBank/DDBJ databases">
        <title>Chromosome-level genome assembly of Artemia franciscana.</title>
        <authorList>
            <person name="Jo E."/>
        </authorList>
    </citation>
    <scope>NUCLEOTIDE SEQUENCE</scope>
    <source>
        <tissue evidence="4">Whole body</tissue>
    </source>
</reference>
<evidence type="ECO:0000256" key="2">
    <source>
        <dbReference type="SAM" id="Coils"/>
    </source>
</evidence>
<name>A0AA88HJQ7_ARTSF</name>
<dbReference type="InterPro" id="IPR004882">
    <property type="entry name" value="Luc7-rel"/>
</dbReference>
<dbReference type="PANTHER" id="PTHR12375">
    <property type="entry name" value="RNA-BINDING PROTEIN LUC7-RELATED"/>
    <property type="match status" value="1"/>
</dbReference>
<keyword evidence="2" id="KW-0175">Coiled coil</keyword>
<feature type="compositionally biased region" description="Basic and acidic residues" evidence="3">
    <location>
        <begin position="316"/>
        <end position="349"/>
    </location>
</feature>